<name>A0A0E3P322_9EURY</name>
<reference evidence="1 2" key="1">
    <citation type="submission" date="2014-07" db="EMBL/GenBank/DDBJ databases">
        <title>Methanogenic archaea and the global carbon cycle.</title>
        <authorList>
            <person name="Henriksen J.R."/>
            <person name="Luke J."/>
            <person name="Reinhart S."/>
            <person name="Benedict M.N."/>
            <person name="Youngblut N.D."/>
            <person name="Metcalf M.E."/>
            <person name="Whitaker R.J."/>
            <person name="Metcalf W.W."/>
        </authorList>
    </citation>
    <scope>NUCLEOTIDE SEQUENCE [LARGE SCALE GENOMIC DNA]</scope>
    <source>
        <strain evidence="1 2">T4/M</strain>
    </source>
</reference>
<proteinExistence type="predicted"/>
<protein>
    <submittedName>
        <fullName evidence="1">Transposase</fullName>
    </submittedName>
</protein>
<evidence type="ECO:0000313" key="1">
    <source>
        <dbReference type="EMBL" id="AKB27894.1"/>
    </source>
</evidence>
<keyword evidence="2" id="KW-1185">Reference proteome</keyword>
<dbReference type="Proteomes" id="UP000033111">
    <property type="component" value="Chromosome"/>
</dbReference>
<accession>A0A0E3P322</accession>
<evidence type="ECO:0000313" key="2">
    <source>
        <dbReference type="Proteomes" id="UP000033111"/>
    </source>
</evidence>
<gene>
    <name evidence="1" type="ORF">MSSIT_1175</name>
</gene>
<dbReference type="PATRIC" id="fig|1434120.4.peg.1496"/>
<dbReference type="KEGG" id="msw:MSSIT_1175"/>
<organism evidence="1 2">
    <name type="scientific">Methanosarcina siciliae T4/M</name>
    <dbReference type="NCBI Taxonomy" id="1434120"/>
    <lineage>
        <taxon>Archaea</taxon>
        <taxon>Methanobacteriati</taxon>
        <taxon>Methanobacteriota</taxon>
        <taxon>Stenosarchaea group</taxon>
        <taxon>Methanomicrobia</taxon>
        <taxon>Methanosarcinales</taxon>
        <taxon>Methanosarcinaceae</taxon>
        <taxon>Methanosarcina</taxon>
    </lineage>
</organism>
<dbReference type="HOGENOM" id="CLU_036902_18_3_2"/>
<sequence>MAGEINKSCGLDIHKRFLIATILIRSGEKQLQHFDRNEDVILSLRNWDASEKCDVVACESTSDFGVPIHDSLIKHLPFIVGNIRD</sequence>
<dbReference type="AlphaFoldDB" id="A0A0E3P322"/>
<dbReference type="EMBL" id="CP009506">
    <property type="protein sequence ID" value="AKB27894.1"/>
    <property type="molecule type" value="Genomic_DNA"/>
</dbReference>